<dbReference type="RefSeq" id="WP_124027475.1">
    <property type="nucleotide sequence ID" value="NZ_JBHRSN010000015.1"/>
</dbReference>
<dbReference type="Gene3D" id="3.40.50.1110">
    <property type="entry name" value="SGNH hydrolase"/>
    <property type="match status" value="1"/>
</dbReference>
<evidence type="ECO:0000313" key="1">
    <source>
        <dbReference type="EMBL" id="RPJ67574.1"/>
    </source>
</evidence>
<organism evidence="1 2">
    <name type="scientific">Alteromonas sediminis</name>
    <dbReference type="NCBI Taxonomy" id="2259342"/>
    <lineage>
        <taxon>Bacteria</taxon>
        <taxon>Pseudomonadati</taxon>
        <taxon>Pseudomonadota</taxon>
        <taxon>Gammaproteobacteria</taxon>
        <taxon>Alteromonadales</taxon>
        <taxon>Alteromonadaceae</taxon>
        <taxon>Alteromonas/Salinimonas group</taxon>
        <taxon>Alteromonas</taxon>
    </lineage>
</organism>
<dbReference type="InterPro" id="IPR036514">
    <property type="entry name" value="SGNH_hydro_sf"/>
</dbReference>
<dbReference type="SUPFAM" id="SSF52266">
    <property type="entry name" value="SGNH hydrolase"/>
    <property type="match status" value="1"/>
</dbReference>
<evidence type="ECO:0008006" key="3">
    <source>
        <dbReference type="Google" id="ProtNLM"/>
    </source>
</evidence>
<dbReference type="InterPro" id="IPR011990">
    <property type="entry name" value="TPR-like_helical_dom_sf"/>
</dbReference>
<proteinExistence type="predicted"/>
<comment type="caution">
    <text evidence="1">The sequence shown here is derived from an EMBL/GenBank/DDBJ whole genome shotgun (WGS) entry which is preliminary data.</text>
</comment>
<dbReference type="SUPFAM" id="SSF48452">
    <property type="entry name" value="TPR-like"/>
    <property type="match status" value="1"/>
</dbReference>
<keyword evidence="2" id="KW-1185">Reference proteome</keyword>
<dbReference type="AlphaFoldDB" id="A0A3N5Z9A4"/>
<dbReference type="EMBL" id="RPOK01000002">
    <property type="protein sequence ID" value="RPJ67574.1"/>
    <property type="molecule type" value="Genomic_DNA"/>
</dbReference>
<protein>
    <recommendedName>
        <fullName evidence="3">SGNH hydrolase-type esterase domain-containing protein</fullName>
    </recommendedName>
</protein>
<dbReference type="Proteomes" id="UP000275281">
    <property type="component" value="Unassembled WGS sequence"/>
</dbReference>
<name>A0A3N5Z9A4_9ALTE</name>
<dbReference type="GO" id="GO:0016788">
    <property type="term" value="F:hydrolase activity, acting on ester bonds"/>
    <property type="evidence" value="ECO:0007669"/>
    <property type="project" value="UniProtKB-ARBA"/>
</dbReference>
<dbReference type="Gene3D" id="1.25.40.10">
    <property type="entry name" value="Tetratricopeptide repeat domain"/>
    <property type="match status" value="1"/>
</dbReference>
<evidence type="ECO:0000313" key="2">
    <source>
        <dbReference type="Proteomes" id="UP000275281"/>
    </source>
</evidence>
<gene>
    <name evidence="1" type="ORF">DRW07_08660</name>
</gene>
<sequence length="600" mass="67117">MRQQRLFTLIAISLPILLLLLTEAALKLANFGHTYPVFVEADFSEDYLMPNPELIKRFFHQGAVVPNVSPDTFYFKREKPSETIRIVVMGGSTAAGFPYGRFGSPAGLLTHQIRAVYPFLNVEIIPVAMASINSYALRDMAKEIIDISPDAVLIYTGHNEYLGVMGVGSAFANKGSHTTNLLFLALKELRLFQLLQTLINQPVDAHNISDGRTTMAAMAKEQRIPYQSDIYHKGITQFRNNLSNTLSQFSNEEIPVFIGNLVANERDQKPFASTDPASFPGILPLLRNRMATQAKLDNIQAWQNAQPYSANVAYAKGSLLIEEGKHEDALVALQQATDYDELRFRAPSAFNTIINQATANNDVHLVDIVSQFRHQATQGIIGSDLMLEHLHPTLRGYFVIANSYLGALVDKGILPAPSYPMEKSAPFRWQQVPLTPVDRLVAEYKIVQLTSDYPFAVPSKPVPPLGDESPYHTMAQERLDGKTWLAQQQSLLSLYQQQKEWKKAAQVAALLFEALPTNKQAAEAAAMLYLRAKEHRLAWYYARQALTFNPTSESIALALAQAQYRSEDETAAMQTLEELLIHHPDNQQAQRYLNNLKASQ</sequence>
<accession>A0A3N5Z9A4</accession>
<reference evidence="1 2" key="1">
    <citation type="submission" date="2018-11" db="EMBL/GenBank/DDBJ databases">
        <authorList>
            <person name="Ye M.-Q."/>
            <person name="Du Z.-J."/>
        </authorList>
    </citation>
    <scope>NUCLEOTIDE SEQUENCE [LARGE SCALE GENOMIC DNA]</scope>
    <source>
        <strain evidence="1 2">U0105</strain>
    </source>
</reference>
<dbReference type="OrthoDB" id="239390at2"/>